<reference evidence="2 3" key="1">
    <citation type="submission" date="2017-05" db="EMBL/GenBank/DDBJ databases">
        <authorList>
            <person name="Song R."/>
            <person name="Chenine A.L."/>
            <person name="Ruprecht R.M."/>
        </authorList>
    </citation>
    <scope>NUCLEOTIDE SEQUENCE [LARGE SCALE GENOMIC DNA]</scope>
    <source>
        <strain evidence="2 3">DSM 26136</strain>
    </source>
</reference>
<keyword evidence="1" id="KW-0812">Transmembrane</keyword>
<name>A0A1Y0EL28_9BURK</name>
<dbReference type="EMBL" id="CP021455">
    <property type="protein sequence ID" value="ARU04151.1"/>
    <property type="molecule type" value="Genomic_DNA"/>
</dbReference>
<dbReference type="AlphaFoldDB" id="A0A1Y0EL28"/>
<dbReference type="Proteomes" id="UP000196138">
    <property type="component" value="Chromosome"/>
</dbReference>
<feature type="transmembrane region" description="Helical" evidence="1">
    <location>
        <begin position="43"/>
        <end position="64"/>
    </location>
</feature>
<evidence type="ECO:0000256" key="1">
    <source>
        <dbReference type="SAM" id="Phobius"/>
    </source>
</evidence>
<keyword evidence="1" id="KW-0472">Membrane</keyword>
<feature type="transmembrane region" description="Helical" evidence="1">
    <location>
        <begin position="12"/>
        <end position="31"/>
    </location>
</feature>
<feature type="transmembrane region" description="Helical" evidence="1">
    <location>
        <begin position="76"/>
        <end position="97"/>
    </location>
</feature>
<protein>
    <recommendedName>
        <fullName evidence="4">Integral membrane protein</fullName>
    </recommendedName>
</protein>
<dbReference type="KEGG" id="cser:CCO03_05195"/>
<dbReference type="OrthoDB" id="8910118at2"/>
<feature type="transmembrane region" description="Helical" evidence="1">
    <location>
        <begin position="103"/>
        <end position="122"/>
    </location>
</feature>
<sequence length="138" mass="14545">MSLFTAPRFLSRILWLDAASCLATGALQLAITPTLASWTGLPAPLLTGTGVFLVVYALLAAWMARQDPTPRGLTGLVVVGNFAWALGCIALMLSQALPLTGLGLAWLGLQAVVVVVLAELQWTGLRRTRPGRGQPQPA</sequence>
<organism evidence="2 3">
    <name type="scientific">Comamonas serinivorans</name>
    <dbReference type="NCBI Taxonomy" id="1082851"/>
    <lineage>
        <taxon>Bacteria</taxon>
        <taxon>Pseudomonadati</taxon>
        <taxon>Pseudomonadota</taxon>
        <taxon>Betaproteobacteria</taxon>
        <taxon>Burkholderiales</taxon>
        <taxon>Comamonadaceae</taxon>
        <taxon>Comamonas</taxon>
    </lineage>
</organism>
<evidence type="ECO:0000313" key="2">
    <source>
        <dbReference type="EMBL" id="ARU04151.1"/>
    </source>
</evidence>
<dbReference type="RefSeq" id="WP_087278137.1">
    <property type="nucleotide sequence ID" value="NZ_CP021455.1"/>
</dbReference>
<keyword evidence="1" id="KW-1133">Transmembrane helix</keyword>
<evidence type="ECO:0008006" key="4">
    <source>
        <dbReference type="Google" id="ProtNLM"/>
    </source>
</evidence>
<proteinExistence type="predicted"/>
<accession>A0A1Y0EL28</accession>
<keyword evidence="3" id="KW-1185">Reference proteome</keyword>
<evidence type="ECO:0000313" key="3">
    <source>
        <dbReference type="Proteomes" id="UP000196138"/>
    </source>
</evidence>
<gene>
    <name evidence="2" type="ORF">CCO03_05195</name>
</gene>